<dbReference type="NCBIfam" id="TIGR00179">
    <property type="entry name" value="murB"/>
    <property type="match status" value="1"/>
</dbReference>
<evidence type="ECO:0000259" key="17">
    <source>
        <dbReference type="PROSITE" id="PS51387"/>
    </source>
</evidence>
<comment type="subcellular location">
    <subcellularLocation>
        <location evidence="3 16">Cytoplasm</location>
    </subcellularLocation>
</comment>
<evidence type="ECO:0000256" key="11">
    <source>
        <dbReference type="ARBA" id="ARBA00022984"/>
    </source>
</evidence>
<evidence type="ECO:0000256" key="16">
    <source>
        <dbReference type="HAMAP-Rule" id="MF_00037"/>
    </source>
</evidence>
<dbReference type="Pfam" id="PF01565">
    <property type="entry name" value="FAD_binding_4"/>
    <property type="match status" value="1"/>
</dbReference>
<keyword evidence="14 16" id="KW-0961">Cell wall biogenesis/degradation</keyword>
<dbReference type="GO" id="GO:0005829">
    <property type="term" value="C:cytosol"/>
    <property type="evidence" value="ECO:0007669"/>
    <property type="project" value="TreeGrafter"/>
</dbReference>
<keyword evidence="12 16" id="KW-0560">Oxidoreductase</keyword>
<evidence type="ECO:0000313" key="18">
    <source>
        <dbReference type="EMBL" id="EGC03604.1"/>
    </source>
</evidence>
<dbReference type="EMBL" id="ADKM02000062">
    <property type="protein sequence ID" value="EGC03604.1"/>
    <property type="molecule type" value="Genomic_DNA"/>
</dbReference>
<dbReference type="Gene3D" id="3.30.465.10">
    <property type="match status" value="1"/>
</dbReference>
<accession>E9SAS9</accession>
<evidence type="ECO:0000313" key="19">
    <source>
        <dbReference type="Proteomes" id="UP000004259"/>
    </source>
</evidence>
<evidence type="ECO:0000256" key="7">
    <source>
        <dbReference type="ARBA" id="ARBA00022630"/>
    </source>
</evidence>
<evidence type="ECO:0000256" key="10">
    <source>
        <dbReference type="ARBA" id="ARBA00022960"/>
    </source>
</evidence>
<dbReference type="Gene3D" id="3.30.43.10">
    <property type="entry name" value="Uridine Diphospho-n-acetylenolpyruvylglucosamine Reductase, domain 2"/>
    <property type="match status" value="1"/>
</dbReference>
<dbReference type="GO" id="GO:0009252">
    <property type="term" value="P:peptidoglycan biosynthetic process"/>
    <property type="evidence" value="ECO:0007669"/>
    <property type="project" value="UniProtKB-UniRule"/>
</dbReference>
<dbReference type="EC" id="1.3.1.98" evidence="16"/>
<keyword evidence="7 16" id="KW-0285">Flavoprotein</keyword>
<gene>
    <name evidence="16 18" type="primary">murB</name>
    <name evidence="18" type="ORF">CUS_8041</name>
</gene>
<comment type="function">
    <text evidence="2 16">Cell wall formation.</text>
</comment>
<feature type="active site" evidence="16">
    <location>
        <position position="301"/>
    </location>
</feature>
<dbReference type="RefSeq" id="WP_002848370.1">
    <property type="nucleotide sequence ID" value="NZ_ADKM02000062.1"/>
</dbReference>
<dbReference type="GO" id="GO:0008762">
    <property type="term" value="F:UDP-N-acetylmuramate dehydrogenase activity"/>
    <property type="evidence" value="ECO:0007669"/>
    <property type="project" value="UniProtKB-UniRule"/>
</dbReference>
<dbReference type="PANTHER" id="PTHR21071:SF4">
    <property type="entry name" value="UDP-N-ACETYLENOLPYRUVOYLGLUCOSAMINE REDUCTASE"/>
    <property type="match status" value="1"/>
</dbReference>
<dbReference type="InterPro" id="IPR036318">
    <property type="entry name" value="FAD-bd_PCMH-like_sf"/>
</dbReference>
<dbReference type="Proteomes" id="UP000004259">
    <property type="component" value="Unassembled WGS sequence"/>
</dbReference>
<keyword evidence="8 16" id="KW-0274">FAD</keyword>
<dbReference type="HAMAP" id="MF_00037">
    <property type="entry name" value="MurB"/>
    <property type="match status" value="1"/>
</dbReference>
<dbReference type="Gene3D" id="3.90.78.10">
    <property type="entry name" value="UDP-N-acetylenolpyruvoylglucosamine reductase, C-terminal domain"/>
    <property type="match status" value="1"/>
</dbReference>
<dbReference type="AlphaFoldDB" id="E9SAS9"/>
<dbReference type="SUPFAM" id="SSF56194">
    <property type="entry name" value="Uridine diphospho-N-Acetylenolpyruvylglucosamine reductase, MurB, C-terminal domain"/>
    <property type="match status" value="1"/>
</dbReference>
<feature type="active site" evidence="16">
    <location>
        <position position="181"/>
    </location>
</feature>
<protein>
    <recommendedName>
        <fullName evidence="16">UDP-N-acetylenolpyruvoylglucosamine reductase</fullName>
        <ecNumber evidence="16">1.3.1.98</ecNumber>
    </recommendedName>
    <alternativeName>
        <fullName evidence="16">UDP-N-acetylmuramate dehydrogenase</fullName>
    </alternativeName>
</protein>
<dbReference type="InterPro" id="IPR006094">
    <property type="entry name" value="Oxid_FAD_bind_N"/>
</dbReference>
<dbReference type="GO" id="GO:0071949">
    <property type="term" value="F:FAD binding"/>
    <property type="evidence" value="ECO:0007669"/>
    <property type="project" value="InterPro"/>
</dbReference>
<evidence type="ECO:0000256" key="1">
    <source>
        <dbReference type="ARBA" id="ARBA00001974"/>
    </source>
</evidence>
<feature type="active site" description="Proton donor" evidence="16">
    <location>
        <position position="231"/>
    </location>
</feature>
<evidence type="ECO:0000256" key="9">
    <source>
        <dbReference type="ARBA" id="ARBA00022857"/>
    </source>
</evidence>
<evidence type="ECO:0000256" key="12">
    <source>
        <dbReference type="ARBA" id="ARBA00023002"/>
    </source>
</evidence>
<evidence type="ECO:0000256" key="5">
    <source>
        <dbReference type="ARBA" id="ARBA00022490"/>
    </source>
</evidence>
<sequence>MKELDMNTRSLIAMADDLECRVMLDEPLDKHSTFRIGGSCTAMIDINSPDNLSALWEEANRLGIRTMALGNGSNVLFDDRGFDGIIFLIGSSMDKIYMKDENTIVAQAGCPLLKLCRFALEHSLSGLEFAYGIPGSVGGAVFMNAGAYKGEIKDVIKLGRAVDREGRQFEFSKEQMAFTYRGSRFVKSGELIVEGEFELNSGNYDDIQDKMVELMSLRREKQPLNLPSAGSAFKRPKDNFAGKLIEDSGLRGYSVGGAQVSEKHCGFIVNKGGATCADVLELVKQIQAKVKADSGVDLECEVRYIPYQG</sequence>
<dbReference type="UniPathway" id="UPA00219"/>
<dbReference type="InterPro" id="IPR036635">
    <property type="entry name" value="MurB_C_sf"/>
</dbReference>
<keyword evidence="13 16" id="KW-0131">Cell cycle</keyword>
<evidence type="ECO:0000256" key="4">
    <source>
        <dbReference type="ARBA" id="ARBA00004752"/>
    </source>
</evidence>
<keyword evidence="9 16" id="KW-0521">NADP</keyword>
<comment type="caution">
    <text evidence="18">The sequence shown here is derived from an EMBL/GenBank/DDBJ whole genome shotgun (WGS) entry which is preliminary data.</text>
</comment>
<comment type="pathway">
    <text evidence="4 16">Cell wall biogenesis; peptidoglycan biosynthesis.</text>
</comment>
<name>E9SAS9_RUMAL</name>
<organism evidence="18 19">
    <name type="scientific">Ruminococcus albus 8</name>
    <dbReference type="NCBI Taxonomy" id="246199"/>
    <lineage>
        <taxon>Bacteria</taxon>
        <taxon>Bacillati</taxon>
        <taxon>Bacillota</taxon>
        <taxon>Clostridia</taxon>
        <taxon>Eubacteriales</taxon>
        <taxon>Oscillospiraceae</taxon>
        <taxon>Ruminococcus</taxon>
    </lineage>
</organism>
<dbReference type="Pfam" id="PF02873">
    <property type="entry name" value="MurB_C"/>
    <property type="match status" value="1"/>
</dbReference>
<dbReference type="PANTHER" id="PTHR21071">
    <property type="entry name" value="UDP-N-ACETYLENOLPYRUVOYLGLUCOSAMINE REDUCTASE"/>
    <property type="match status" value="1"/>
</dbReference>
<dbReference type="GO" id="GO:0051301">
    <property type="term" value="P:cell division"/>
    <property type="evidence" value="ECO:0007669"/>
    <property type="project" value="UniProtKB-KW"/>
</dbReference>
<dbReference type="PROSITE" id="PS51387">
    <property type="entry name" value="FAD_PCMH"/>
    <property type="match status" value="1"/>
</dbReference>
<evidence type="ECO:0000256" key="8">
    <source>
        <dbReference type="ARBA" id="ARBA00022827"/>
    </source>
</evidence>
<evidence type="ECO:0000256" key="13">
    <source>
        <dbReference type="ARBA" id="ARBA00023306"/>
    </source>
</evidence>
<keyword evidence="6 16" id="KW-0132">Cell division</keyword>
<dbReference type="InterPro" id="IPR003170">
    <property type="entry name" value="MurB"/>
</dbReference>
<evidence type="ECO:0000256" key="14">
    <source>
        <dbReference type="ARBA" id="ARBA00023316"/>
    </source>
</evidence>
<keyword evidence="19" id="KW-1185">Reference proteome</keyword>
<dbReference type="InterPro" id="IPR016167">
    <property type="entry name" value="FAD-bd_PCMH_sub1"/>
</dbReference>
<keyword evidence="10 16" id="KW-0133">Cell shape</keyword>
<dbReference type="InterPro" id="IPR011601">
    <property type="entry name" value="MurB_C"/>
</dbReference>
<dbReference type="eggNOG" id="COG0812">
    <property type="taxonomic scope" value="Bacteria"/>
</dbReference>
<dbReference type="STRING" id="246199.CUS_8041"/>
<comment type="catalytic activity">
    <reaction evidence="15 16">
        <text>UDP-N-acetyl-alpha-D-muramate + NADP(+) = UDP-N-acetyl-3-O-(1-carboxyvinyl)-alpha-D-glucosamine + NADPH + H(+)</text>
        <dbReference type="Rhea" id="RHEA:12248"/>
        <dbReference type="ChEBI" id="CHEBI:15378"/>
        <dbReference type="ChEBI" id="CHEBI:57783"/>
        <dbReference type="ChEBI" id="CHEBI:58349"/>
        <dbReference type="ChEBI" id="CHEBI:68483"/>
        <dbReference type="ChEBI" id="CHEBI:70757"/>
        <dbReference type="EC" id="1.3.1.98"/>
    </reaction>
</comment>
<dbReference type="InterPro" id="IPR016169">
    <property type="entry name" value="FAD-bd_PCMH_sub2"/>
</dbReference>
<evidence type="ECO:0000256" key="2">
    <source>
        <dbReference type="ARBA" id="ARBA00003921"/>
    </source>
</evidence>
<reference evidence="18 19" key="1">
    <citation type="submission" date="2011-02" db="EMBL/GenBank/DDBJ databases">
        <authorList>
            <person name="Nelson K.E."/>
            <person name="Sutton G."/>
            <person name="Torralba M."/>
            <person name="Durkin S."/>
            <person name="Harkins D."/>
            <person name="Montgomery R."/>
            <person name="Ziemer C."/>
            <person name="Klaassens E."/>
            <person name="Ocuiv P."/>
            <person name="Morrison M."/>
        </authorList>
    </citation>
    <scope>NUCLEOTIDE SEQUENCE [LARGE SCALE GENOMIC DNA]</scope>
    <source>
        <strain evidence="18 19">8</strain>
    </source>
</reference>
<dbReference type="OrthoDB" id="9804753at2"/>
<proteinExistence type="inferred from homology"/>
<keyword evidence="11 16" id="KW-0573">Peptidoglycan synthesis</keyword>
<dbReference type="InterPro" id="IPR016166">
    <property type="entry name" value="FAD-bd_PCMH"/>
</dbReference>
<comment type="cofactor">
    <cofactor evidence="1 16">
        <name>FAD</name>
        <dbReference type="ChEBI" id="CHEBI:57692"/>
    </cofactor>
</comment>
<comment type="similarity">
    <text evidence="16">Belongs to the MurB family.</text>
</comment>
<evidence type="ECO:0000256" key="3">
    <source>
        <dbReference type="ARBA" id="ARBA00004496"/>
    </source>
</evidence>
<dbReference type="GO" id="GO:0008360">
    <property type="term" value="P:regulation of cell shape"/>
    <property type="evidence" value="ECO:0007669"/>
    <property type="project" value="UniProtKB-KW"/>
</dbReference>
<dbReference type="SUPFAM" id="SSF56176">
    <property type="entry name" value="FAD-binding/transporter-associated domain-like"/>
    <property type="match status" value="1"/>
</dbReference>
<dbReference type="GO" id="GO:0071555">
    <property type="term" value="P:cell wall organization"/>
    <property type="evidence" value="ECO:0007669"/>
    <property type="project" value="UniProtKB-KW"/>
</dbReference>
<dbReference type="NCBIfam" id="NF010480">
    <property type="entry name" value="PRK13905.1"/>
    <property type="match status" value="1"/>
</dbReference>
<feature type="domain" description="FAD-binding PCMH-type" evidence="17">
    <location>
        <begin position="36"/>
        <end position="202"/>
    </location>
</feature>
<keyword evidence="5 16" id="KW-0963">Cytoplasm</keyword>
<evidence type="ECO:0000256" key="15">
    <source>
        <dbReference type="ARBA" id="ARBA00048914"/>
    </source>
</evidence>
<evidence type="ECO:0000256" key="6">
    <source>
        <dbReference type="ARBA" id="ARBA00022618"/>
    </source>
</evidence>